<feature type="region of interest" description="Disordered" evidence="1">
    <location>
        <begin position="976"/>
        <end position="1002"/>
    </location>
</feature>
<dbReference type="KEGG" id="olu:OSTLU_26933"/>
<dbReference type="GO" id="GO:0000077">
    <property type="term" value="P:DNA damage checkpoint signaling"/>
    <property type="evidence" value="ECO:0007669"/>
    <property type="project" value="TreeGrafter"/>
</dbReference>
<dbReference type="EMBL" id="CP000592">
    <property type="protein sequence ID" value="ABO98987.1"/>
    <property type="molecule type" value="Genomic_DNA"/>
</dbReference>
<dbReference type="CDD" id="cd17724">
    <property type="entry name" value="BRCT_p53bp1_rpt2"/>
    <property type="match status" value="1"/>
</dbReference>
<feature type="compositionally biased region" description="Basic and acidic residues" evidence="1">
    <location>
        <begin position="213"/>
        <end position="225"/>
    </location>
</feature>
<feature type="compositionally biased region" description="Basic and acidic residues" evidence="1">
    <location>
        <begin position="320"/>
        <end position="336"/>
    </location>
</feature>
<dbReference type="PANTHER" id="PTHR15321">
    <property type="entry name" value="TUMOR SUPPRESSOR P53-BINDING PROTEIN 1"/>
    <property type="match status" value="1"/>
</dbReference>
<accession>A4S5Z4</accession>
<proteinExistence type="predicted"/>
<feature type="region of interest" description="Disordered" evidence="1">
    <location>
        <begin position="703"/>
        <end position="772"/>
    </location>
</feature>
<reference evidence="3 4" key="1">
    <citation type="journal article" date="2007" name="Proc. Natl. Acad. Sci. U.S.A.">
        <title>The tiny eukaryote Ostreococcus provides genomic insights into the paradox of plankton speciation.</title>
        <authorList>
            <person name="Palenik B."/>
            <person name="Grimwood J."/>
            <person name="Aerts A."/>
            <person name="Rouze P."/>
            <person name="Salamov A."/>
            <person name="Putnam N."/>
            <person name="Dupont C."/>
            <person name="Jorgensen R."/>
            <person name="Derelle E."/>
            <person name="Rombauts S."/>
            <person name="Zhou K."/>
            <person name="Otillar R."/>
            <person name="Merchant S.S."/>
            <person name="Podell S."/>
            <person name="Gaasterland T."/>
            <person name="Napoli C."/>
            <person name="Gendler K."/>
            <person name="Manuell A."/>
            <person name="Tai V."/>
            <person name="Vallon O."/>
            <person name="Piganeau G."/>
            <person name="Jancek S."/>
            <person name="Heijde M."/>
            <person name="Jabbari K."/>
            <person name="Bowler C."/>
            <person name="Lohr M."/>
            <person name="Robbens S."/>
            <person name="Werner G."/>
            <person name="Dubchak I."/>
            <person name="Pazour G.J."/>
            <person name="Ren Q."/>
            <person name="Paulsen I."/>
            <person name="Delwiche C."/>
            <person name="Schmutz J."/>
            <person name="Rokhsar D."/>
            <person name="Van de Peer Y."/>
            <person name="Moreau H."/>
            <person name="Grigoriev I.V."/>
        </authorList>
    </citation>
    <scope>NUCLEOTIDE SEQUENCE [LARGE SCALE GENOMIC DNA]</scope>
    <source>
        <strain evidence="3 4">CCE9901</strain>
    </source>
</reference>
<dbReference type="PANTHER" id="PTHR15321:SF3">
    <property type="entry name" value="TP53-BINDING PROTEIN 1"/>
    <property type="match status" value="1"/>
</dbReference>
<dbReference type="InterPro" id="IPR001357">
    <property type="entry name" value="BRCT_dom"/>
</dbReference>
<evidence type="ECO:0000259" key="2">
    <source>
        <dbReference type="PROSITE" id="PS50172"/>
    </source>
</evidence>
<dbReference type="OMA" id="AWIRASK"/>
<sequence>MERAIAASREDARAHALAASRGDARAAVRACVSATERLAIGARAGRAARGRRRRRDGDGGGRARGDRDGAREGADARGDASASASRSSDEDDDDDDDDEDDDDDDERERILADVCAWVKRARAEIGLDAFRFESAAGAREAAAEALSEDDLDDALAQVEYASDGWETAPDDRSQRASAGGSRAKQSCAVVSDVFSQLAGGRGGGGDEDEEVDAGARADEDGRVTDGEEDFAGGTQAFEDFDDDDEPVVGTQALEDIEADFIGGTQVVESPMKRASPTGLKLSASPLTLPRTKKSSERASEAPSIPAAPTSLWAVASNTPPEERARRERVGHTRGLVDRASVPRANADTQPTMGVEDADEGDDDDARENDGTTLLSTFNDSKRVDCTPIDAMTEQPSKPPTLKRPGAMRAPTHEHSSMVTASARPLGSIGSEHGEVMGVARTAIEAVKRARAKMNEPLGLDMSMPQCDDDSQLVDDDADDVVEATPMAAEGEDDALVGDGPESAPSSPDIGMLYSQRPMNDDDEDVADVASPQRPHTQHSQSPFKRQLIHSLAPPMSQPEVESPRSRIMLSQHQWRQPRRRAPPPPRFDEETPSKRYKIIDDDLSQSMTQGTQDEPASQGEFVDCSQRENEGGLIRPRISSLPAPTVVNRTTAASGCRIVAPSPSEKTPSKDEIERPLPPLGCPKCRHAVKGCGRCRTIRENAKNGIWPSGRGRSKKSSVDSASAASASKSSARRATHSASKTPASKTPMSKTPMSKRTKTAAGKENKPNKRSSAKMFASLHFLLSGLGKVGTATKDIIKAHGGTVLSEPSSDISVNSVIVVTPTMGRTMKCLYGIAAGARFATPAWVEACADEGRMIQIDEPLDAEGNPREHHRACLGKLFRDVKAAITGNEGFVKDFTSLLSHAGATLERNPQTDDRFDYLITQSGENPHSAWIRASKRLGVPCVRHEWLVDSILAGELLDVAAYATLASPPNARASIPPHSSLSDASRERANLRRKSTRY</sequence>
<dbReference type="GO" id="GO:0045944">
    <property type="term" value="P:positive regulation of transcription by RNA polymerase II"/>
    <property type="evidence" value="ECO:0007669"/>
    <property type="project" value="TreeGrafter"/>
</dbReference>
<dbReference type="InterPro" id="IPR047250">
    <property type="entry name" value="BRCT_p53bp1-like_rpt2"/>
</dbReference>
<dbReference type="STRING" id="436017.A4S5Z4"/>
<dbReference type="Gramene" id="ABO98987">
    <property type="protein sequence ID" value="ABO98987"/>
    <property type="gene ID" value="OSTLU_26933"/>
</dbReference>
<dbReference type="AlphaFoldDB" id="A4S5Z4"/>
<feature type="compositionally biased region" description="Polar residues" evidence="1">
    <location>
        <begin position="742"/>
        <end position="753"/>
    </location>
</feature>
<evidence type="ECO:0000256" key="1">
    <source>
        <dbReference type="SAM" id="MobiDB-lite"/>
    </source>
</evidence>
<organism evidence="3 4">
    <name type="scientific">Ostreococcus lucimarinus (strain CCE9901)</name>
    <dbReference type="NCBI Taxonomy" id="436017"/>
    <lineage>
        <taxon>Eukaryota</taxon>
        <taxon>Viridiplantae</taxon>
        <taxon>Chlorophyta</taxon>
        <taxon>Mamiellophyceae</taxon>
        <taxon>Mamiellales</taxon>
        <taxon>Bathycoccaceae</taxon>
        <taxon>Ostreococcus</taxon>
    </lineage>
</organism>
<feature type="region of interest" description="Disordered" evidence="1">
    <location>
        <begin position="196"/>
        <end position="245"/>
    </location>
</feature>
<feature type="compositionally biased region" description="Basic and acidic residues" evidence="1">
    <location>
        <begin position="55"/>
        <end position="78"/>
    </location>
</feature>
<evidence type="ECO:0000313" key="3">
    <source>
        <dbReference type="EMBL" id="ABO98987.1"/>
    </source>
</evidence>
<feature type="region of interest" description="Disordered" evidence="1">
    <location>
        <begin position="652"/>
        <end position="677"/>
    </location>
</feature>
<feature type="region of interest" description="Disordered" evidence="1">
    <location>
        <begin position="161"/>
        <end position="183"/>
    </location>
</feature>
<dbReference type="OrthoDB" id="552979at2759"/>
<feature type="compositionally biased region" description="Acidic residues" evidence="1">
    <location>
        <begin position="355"/>
        <end position="366"/>
    </location>
</feature>
<dbReference type="SUPFAM" id="SSF52113">
    <property type="entry name" value="BRCT domain"/>
    <property type="match status" value="2"/>
</dbReference>
<feature type="compositionally biased region" description="Basic and acidic residues" evidence="1">
    <location>
        <begin position="586"/>
        <end position="596"/>
    </location>
</feature>
<dbReference type="RefSeq" id="XP_001420694.1">
    <property type="nucleotide sequence ID" value="XM_001420657.1"/>
</dbReference>
<protein>
    <recommendedName>
        <fullName evidence="2">BRCT domain-containing protein</fullName>
    </recommendedName>
</protein>
<dbReference type="PROSITE" id="PS50172">
    <property type="entry name" value="BRCT"/>
    <property type="match status" value="2"/>
</dbReference>
<dbReference type="HOGENOM" id="CLU_299449_0_0_1"/>
<dbReference type="GeneID" id="5004897"/>
<feature type="domain" description="BRCT" evidence="2">
    <location>
        <begin position="772"/>
        <end position="864"/>
    </location>
</feature>
<feature type="compositionally biased region" description="Low complexity" evidence="1">
    <location>
        <begin position="719"/>
        <end position="730"/>
    </location>
</feature>
<dbReference type="SMART" id="SM00292">
    <property type="entry name" value="BRCT"/>
    <property type="match status" value="2"/>
</dbReference>
<feature type="region of interest" description="Disordered" evidence="1">
    <location>
        <begin position="488"/>
        <end position="596"/>
    </location>
</feature>
<evidence type="ECO:0000313" key="4">
    <source>
        <dbReference type="Proteomes" id="UP000001568"/>
    </source>
</evidence>
<dbReference type="InterPro" id="IPR047252">
    <property type="entry name" value="TP53BP1-like"/>
</dbReference>
<dbReference type="Proteomes" id="UP000001568">
    <property type="component" value="Chromosome 12"/>
</dbReference>
<dbReference type="GO" id="GO:0005634">
    <property type="term" value="C:nucleus"/>
    <property type="evidence" value="ECO:0007669"/>
    <property type="project" value="TreeGrafter"/>
</dbReference>
<dbReference type="Pfam" id="PF00533">
    <property type="entry name" value="BRCT"/>
    <property type="match status" value="1"/>
</dbReference>
<feature type="region of interest" description="Disordered" evidence="1">
    <location>
        <begin position="267"/>
        <end position="375"/>
    </location>
</feature>
<dbReference type="InterPro" id="IPR036420">
    <property type="entry name" value="BRCT_dom_sf"/>
</dbReference>
<feature type="compositionally biased region" description="Acidic residues" evidence="1">
    <location>
        <begin position="89"/>
        <end position="106"/>
    </location>
</feature>
<feature type="region of interest" description="Disordered" evidence="1">
    <location>
        <begin position="43"/>
        <end position="107"/>
    </location>
</feature>
<name>A4S5Z4_OSTLU</name>
<gene>
    <name evidence="3" type="ORF">OSTLU_26933</name>
</gene>
<dbReference type="GO" id="GO:0042393">
    <property type="term" value="F:histone binding"/>
    <property type="evidence" value="ECO:0007669"/>
    <property type="project" value="TreeGrafter"/>
</dbReference>
<feature type="region of interest" description="Disordered" evidence="1">
    <location>
        <begin position="389"/>
        <end position="420"/>
    </location>
</feature>
<keyword evidence="4" id="KW-1185">Reference proteome</keyword>
<feature type="domain" description="BRCT" evidence="2">
    <location>
        <begin position="876"/>
        <end position="968"/>
    </location>
</feature>
<feature type="compositionally biased region" description="Polar residues" evidence="1">
    <location>
        <begin position="533"/>
        <end position="543"/>
    </location>
</feature>
<dbReference type="Gene3D" id="3.40.50.10190">
    <property type="entry name" value="BRCT domain"/>
    <property type="match status" value="2"/>
</dbReference>